<protein>
    <submittedName>
        <fullName evidence="2">Uncharacterized protein</fullName>
    </submittedName>
</protein>
<keyword evidence="1" id="KW-0802">TPR repeat</keyword>
<dbReference type="OrthoDB" id="605297at2"/>
<evidence type="ECO:0000313" key="2">
    <source>
        <dbReference type="EMBL" id="TCZ73639.1"/>
    </source>
</evidence>
<evidence type="ECO:0000256" key="1">
    <source>
        <dbReference type="PROSITE-ProRule" id="PRU00339"/>
    </source>
</evidence>
<reference evidence="2 3" key="1">
    <citation type="submission" date="2019-03" db="EMBL/GenBank/DDBJ databases">
        <authorList>
            <person name="Kim M.K.M."/>
        </authorList>
    </citation>
    <scope>NUCLEOTIDE SEQUENCE [LARGE SCALE GENOMIC DNA]</scope>
    <source>
        <strain evidence="2 3">17J68-15</strain>
    </source>
</reference>
<proteinExistence type="predicted"/>
<dbReference type="Gene3D" id="1.25.40.10">
    <property type="entry name" value="Tetratricopeptide repeat domain"/>
    <property type="match status" value="1"/>
</dbReference>
<name>A0A4R4E2L2_9BACT</name>
<sequence>MNWKLFLSASVAALLGLVPQNGISCAGGDEDPQDYFTSFFSRAASGADPSYRPFYYTMVRSFYDSEDPAGTGESVNAALLEEWQRYCGGARRADVAGLVMTSTRGGLSALRDGISKGRLPSDYQQNSAATALLGMHKTEAVEYLQLAKEVEGLTSGASSAWDEAPARDSAALFRQMQAASMAGAVSADPFLKPKWAFLSCKAAFYANRYDDCIRLYDKSFPQDGSAAVQPLALSYKGGALFRLNRNREAAYAFSKAFSATAYNRRGNFLGFLWSSHYADSTLRASYVAQGRNAREQAALTGLFGMYGEAPALRNLQEVYRLDPASPLLPLLASREISKVEEQYLAPLMGRTYIGYRDEPAPAELRKQREEGRARAASLARILSGMGNDSTLRQRAYYAAGAGYMYLLDERYDASRSQLAAAEALKPTGKQQDQVRMLRLLIAANEPKQLSAGEEAALLPAVRWLTAMAKTDEEYAPFLRNFFSELLVKRYTAQGDKARANLALAVGSYGTDYLHNELTAGETERLYRLVDAPATPWERFLAQKATFNRNDVIESLGTAYLREGKYAQAIEWLQRADSLPKMQGSVYDADWNETTVNVDPFFDYLNDRQRYEKRLAQAYTKLTFARKMKELHDKAARSTDPDSLAQVNYRLGSAYYNLSQYGNAWMAVSWDRSGADWNEGDYKTAWQNDFFGVYRARRYYEQAYKAARNRDFKAACYFMMAKCTQKALPRPSWSNVSYEEWERQNAEFEVKFRNNPMFPGFVKDFGDTKFYQYTYKRCSYLRDFVQRQQQPPVKK</sequence>
<gene>
    <name evidence="2" type="ORF">E0486_04980</name>
</gene>
<organism evidence="2 3">
    <name type="scientific">Flaviaesturariibacter aridisoli</name>
    <dbReference type="NCBI Taxonomy" id="2545761"/>
    <lineage>
        <taxon>Bacteria</taxon>
        <taxon>Pseudomonadati</taxon>
        <taxon>Bacteroidota</taxon>
        <taxon>Chitinophagia</taxon>
        <taxon>Chitinophagales</taxon>
        <taxon>Chitinophagaceae</taxon>
        <taxon>Flaviaestuariibacter</taxon>
    </lineage>
</organism>
<dbReference type="InterPro" id="IPR011990">
    <property type="entry name" value="TPR-like_helical_dom_sf"/>
</dbReference>
<accession>A0A4R4E2L2</accession>
<evidence type="ECO:0000313" key="3">
    <source>
        <dbReference type="Proteomes" id="UP000295164"/>
    </source>
</evidence>
<dbReference type="EMBL" id="SKFH01000005">
    <property type="protein sequence ID" value="TCZ73639.1"/>
    <property type="molecule type" value="Genomic_DNA"/>
</dbReference>
<dbReference type="PROSITE" id="PS50005">
    <property type="entry name" value="TPR"/>
    <property type="match status" value="1"/>
</dbReference>
<dbReference type="RefSeq" id="WP_131851044.1">
    <property type="nucleotide sequence ID" value="NZ_SKFH01000005.1"/>
</dbReference>
<dbReference type="InterPro" id="IPR019734">
    <property type="entry name" value="TPR_rpt"/>
</dbReference>
<comment type="caution">
    <text evidence="2">The sequence shown here is derived from an EMBL/GenBank/DDBJ whole genome shotgun (WGS) entry which is preliminary data.</text>
</comment>
<keyword evidence="3" id="KW-1185">Reference proteome</keyword>
<dbReference type="SUPFAM" id="SSF48452">
    <property type="entry name" value="TPR-like"/>
    <property type="match status" value="1"/>
</dbReference>
<dbReference type="Proteomes" id="UP000295164">
    <property type="component" value="Unassembled WGS sequence"/>
</dbReference>
<dbReference type="AlphaFoldDB" id="A0A4R4E2L2"/>
<feature type="repeat" description="TPR" evidence="1">
    <location>
        <begin position="549"/>
        <end position="582"/>
    </location>
</feature>